<accession>A0ABP8BJC4</accession>
<organism evidence="1 2">
    <name type="scientific">Streptosporangium oxazolinicum</name>
    <dbReference type="NCBI Taxonomy" id="909287"/>
    <lineage>
        <taxon>Bacteria</taxon>
        <taxon>Bacillati</taxon>
        <taxon>Actinomycetota</taxon>
        <taxon>Actinomycetes</taxon>
        <taxon>Streptosporangiales</taxon>
        <taxon>Streptosporangiaceae</taxon>
        <taxon>Streptosporangium</taxon>
    </lineage>
</organism>
<dbReference type="Proteomes" id="UP001501251">
    <property type="component" value="Unassembled WGS sequence"/>
</dbReference>
<sequence length="81" mass="8550">MKGGVDAHLVGYLGFHGGLDRTGKLPLTLIDTLSIYAVKRNEVSYETQQNAHDADVRTGRGGCWNGTDGTYLHSAGGGMLG</sequence>
<dbReference type="EMBL" id="BAABAQ010000018">
    <property type="protein sequence ID" value="GAA4208201.1"/>
    <property type="molecule type" value="Genomic_DNA"/>
</dbReference>
<reference evidence="2" key="1">
    <citation type="journal article" date="2019" name="Int. J. Syst. Evol. Microbiol.">
        <title>The Global Catalogue of Microorganisms (GCM) 10K type strain sequencing project: providing services to taxonomists for standard genome sequencing and annotation.</title>
        <authorList>
            <consortium name="The Broad Institute Genomics Platform"/>
            <consortium name="The Broad Institute Genome Sequencing Center for Infectious Disease"/>
            <person name="Wu L."/>
            <person name="Ma J."/>
        </authorList>
    </citation>
    <scope>NUCLEOTIDE SEQUENCE [LARGE SCALE GENOMIC DNA]</scope>
    <source>
        <strain evidence="2">JCM 17388</strain>
    </source>
</reference>
<evidence type="ECO:0000313" key="1">
    <source>
        <dbReference type="EMBL" id="GAA4208201.1"/>
    </source>
</evidence>
<comment type="caution">
    <text evidence="1">The sequence shown here is derived from an EMBL/GenBank/DDBJ whole genome shotgun (WGS) entry which is preliminary data.</text>
</comment>
<evidence type="ECO:0000313" key="2">
    <source>
        <dbReference type="Proteomes" id="UP001501251"/>
    </source>
</evidence>
<name>A0ABP8BJC4_9ACTN</name>
<keyword evidence="2" id="KW-1185">Reference proteome</keyword>
<protein>
    <submittedName>
        <fullName evidence="1">Uncharacterized protein</fullName>
    </submittedName>
</protein>
<proteinExistence type="predicted"/>
<gene>
    <name evidence="1" type="ORF">GCM10022252_72990</name>
</gene>